<keyword evidence="5" id="KW-0963">Cytoplasm</keyword>
<dbReference type="FunFam" id="3.30.2410.10:FF:000006">
    <property type="entry name" value="probable E3 ubiquitin-protein ligase HERC1 isoform X2"/>
    <property type="match status" value="1"/>
</dbReference>
<dbReference type="Gene3D" id="3.30.2410.10">
    <property type="entry name" value="Hect, E3 ligase catalytic domain"/>
    <property type="match status" value="1"/>
</dbReference>
<dbReference type="SMART" id="SM00119">
    <property type="entry name" value="HECTc"/>
    <property type="match status" value="1"/>
</dbReference>
<accession>A0A443RYG4</accession>
<dbReference type="GO" id="GO:0061630">
    <property type="term" value="F:ubiquitin protein ligase activity"/>
    <property type="evidence" value="ECO:0007669"/>
    <property type="project" value="UniProtKB-EC"/>
</dbReference>
<dbReference type="PANTHER" id="PTHR46654:SF1">
    <property type="entry name" value="E3 UBIQUITIN-PROTEIN LIGASE HECTD3"/>
    <property type="match status" value="1"/>
</dbReference>
<organism evidence="13 14">
    <name type="scientific">Leptotrombidium deliense</name>
    <dbReference type="NCBI Taxonomy" id="299467"/>
    <lineage>
        <taxon>Eukaryota</taxon>
        <taxon>Metazoa</taxon>
        <taxon>Ecdysozoa</taxon>
        <taxon>Arthropoda</taxon>
        <taxon>Chelicerata</taxon>
        <taxon>Arachnida</taxon>
        <taxon>Acari</taxon>
        <taxon>Acariformes</taxon>
        <taxon>Trombidiformes</taxon>
        <taxon>Prostigmata</taxon>
        <taxon>Anystina</taxon>
        <taxon>Parasitengona</taxon>
        <taxon>Trombiculoidea</taxon>
        <taxon>Trombiculidae</taxon>
        <taxon>Leptotrombidium</taxon>
    </lineage>
</organism>
<dbReference type="Gene3D" id="3.30.2160.10">
    <property type="entry name" value="Hect, E3 ligase catalytic domain"/>
    <property type="match status" value="1"/>
</dbReference>
<sequence length="323" mass="37072">MTVELKMFRFLGVLMGIALRTGSQLNLSLAEPVWSQLVGLKLSNAAIAEIDRDFMPSLMAIRNLNEEELHKLDLPFKIHNSAGIKVNLSTNHSKVTIRNRDEYLKLAIDIRIHEFDEQVAVVRQGLSRVIPLPLLSLATDNELETLVCGNPEIPLDLLKSVTTYKGVDPDSQLVHWFWKVMEEFSNDERSLFLRFVWGRTRLPTTIADFRGKHFVIQVLDKYVPADDFLPESYTCFFLLKLPRYSSKEVLKAKLTYAIHFCKSIDTDDYARVSLTNDFMNSIPLETFEQNLRHDVFRDISPPPDTQLAFIPTISDNDDLIEDI</sequence>
<keyword evidence="8" id="KW-0677">Repeat</keyword>
<feature type="chain" id="PRO_5019368788" description="HECT-type E3 ubiquitin transferase" evidence="11">
    <location>
        <begin position="31"/>
        <end position="323"/>
    </location>
</feature>
<evidence type="ECO:0000256" key="1">
    <source>
        <dbReference type="ARBA" id="ARBA00000885"/>
    </source>
</evidence>
<dbReference type="OrthoDB" id="6418985at2759"/>
<evidence type="ECO:0000256" key="3">
    <source>
        <dbReference type="ARBA" id="ARBA00004906"/>
    </source>
</evidence>
<evidence type="ECO:0000256" key="6">
    <source>
        <dbReference type="ARBA" id="ARBA00022553"/>
    </source>
</evidence>
<evidence type="ECO:0000256" key="5">
    <source>
        <dbReference type="ARBA" id="ARBA00022490"/>
    </source>
</evidence>
<dbReference type="STRING" id="299467.A0A443RYG4"/>
<keyword evidence="11" id="KW-0732">Signal</keyword>
<evidence type="ECO:0000313" key="14">
    <source>
        <dbReference type="Proteomes" id="UP000288716"/>
    </source>
</evidence>
<evidence type="ECO:0000259" key="12">
    <source>
        <dbReference type="PROSITE" id="PS50237"/>
    </source>
</evidence>
<evidence type="ECO:0000256" key="11">
    <source>
        <dbReference type="SAM" id="SignalP"/>
    </source>
</evidence>
<comment type="pathway">
    <text evidence="3">Protein modification; protein ubiquitination.</text>
</comment>
<dbReference type="GO" id="GO:0005737">
    <property type="term" value="C:cytoplasm"/>
    <property type="evidence" value="ECO:0007669"/>
    <property type="project" value="UniProtKB-SubCell"/>
</dbReference>
<dbReference type="AlphaFoldDB" id="A0A443RYG4"/>
<dbReference type="InterPro" id="IPR000569">
    <property type="entry name" value="HECT_dom"/>
</dbReference>
<dbReference type="GO" id="GO:0009966">
    <property type="term" value="P:regulation of signal transduction"/>
    <property type="evidence" value="ECO:0007669"/>
    <property type="project" value="UniProtKB-ARBA"/>
</dbReference>
<keyword evidence="7" id="KW-0808">Transferase</keyword>
<feature type="domain" description="HECT" evidence="12">
    <location>
        <begin position="1"/>
        <end position="272"/>
    </location>
</feature>
<evidence type="ECO:0000313" key="13">
    <source>
        <dbReference type="EMBL" id="RWS20383.1"/>
    </source>
</evidence>
<dbReference type="Proteomes" id="UP000288716">
    <property type="component" value="Unassembled WGS sequence"/>
</dbReference>
<gene>
    <name evidence="13" type="ORF">B4U80_05935</name>
</gene>
<evidence type="ECO:0000256" key="10">
    <source>
        <dbReference type="PROSITE-ProRule" id="PRU00104"/>
    </source>
</evidence>
<dbReference type="InterPro" id="IPR042469">
    <property type="entry name" value="HECTD3"/>
</dbReference>
<dbReference type="SUPFAM" id="SSF56204">
    <property type="entry name" value="Hect, E3 ligase catalytic domain"/>
    <property type="match status" value="1"/>
</dbReference>
<dbReference type="EC" id="2.3.2.26" evidence="4"/>
<proteinExistence type="predicted"/>
<keyword evidence="9 10" id="KW-0833">Ubl conjugation pathway</keyword>
<name>A0A443RYG4_9ACAR</name>
<comment type="subcellular location">
    <subcellularLocation>
        <location evidence="2">Cytoplasm</location>
    </subcellularLocation>
</comment>
<dbReference type="InterPro" id="IPR035983">
    <property type="entry name" value="Hect_E3_ubiquitin_ligase"/>
</dbReference>
<reference evidence="13 14" key="1">
    <citation type="journal article" date="2018" name="Gigascience">
        <title>Genomes of trombidid mites reveal novel predicted allergens and laterally-transferred genes associated with secondary metabolism.</title>
        <authorList>
            <person name="Dong X."/>
            <person name="Chaisiri K."/>
            <person name="Xia D."/>
            <person name="Armstrong S.D."/>
            <person name="Fang Y."/>
            <person name="Donnelly M.J."/>
            <person name="Kadowaki T."/>
            <person name="McGarry J.W."/>
            <person name="Darby A.C."/>
            <person name="Makepeace B.L."/>
        </authorList>
    </citation>
    <scope>NUCLEOTIDE SEQUENCE [LARGE SCALE GENOMIC DNA]</scope>
    <source>
        <strain evidence="13">UoL-UT</strain>
    </source>
</reference>
<comment type="caution">
    <text evidence="13">The sequence shown here is derived from an EMBL/GenBank/DDBJ whole genome shotgun (WGS) entry which is preliminary data.</text>
</comment>
<protein>
    <recommendedName>
        <fullName evidence="4">HECT-type E3 ubiquitin transferase</fullName>
        <ecNumber evidence="4">2.3.2.26</ecNumber>
    </recommendedName>
</protein>
<dbReference type="VEuPathDB" id="VectorBase:LDEU011657"/>
<keyword evidence="6" id="KW-0597">Phosphoprotein</keyword>
<evidence type="ECO:0000256" key="9">
    <source>
        <dbReference type="ARBA" id="ARBA00022786"/>
    </source>
</evidence>
<dbReference type="Pfam" id="PF00632">
    <property type="entry name" value="HECT"/>
    <property type="match status" value="1"/>
</dbReference>
<feature type="signal peptide" evidence="11">
    <location>
        <begin position="1"/>
        <end position="30"/>
    </location>
</feature>
<dbReference type="PANTHER" id="PTHR46654">
    <property type="entry name" value="E3 UBIQUITIN-PROTEIN LIGASE HECTD3"/>
    <property type="match status" value="1"/>
</dbReference>
<keyword evidence="14" id="KW-1185">Reference proteome</keyword>
<evidence type="ECO:0000256" key="4">
    <source>
        <dbReference type="ARBA" id="ARBA00012485"/>
    </source>
</evidence>
<dbReference type="PROSITE" id="PS50237">
    <property type="entry name" value="HECT"/>
    <property type="match status" value="1"/>
</dbReference>
<comment type="catalytic activity">
    <reaction evidence="1">
        <text>S-ubiquitinyl-[E2 ubiquitin-conjugating enzyme]-L-cysteine + [acceptor protein]-L-lysine = [E2 ubiquitin-conjugating enzyme]-L-cysteine + N(6)-ubiquitinyl-[acceptor protein]-L-lysine.</text>
        <dbReference type="EC" id="2.3.2.26"/>
    </reaction>
</comment>
<evidence type="ECO:0000256" key="2">
    <source>
        <dbReference type="ARBA" id="ARBA00004496"/>
    </source>
</evidence>
<dbReference type="Gene3D" id="3.90.1750.10">
    <property type="entry name" value="Hect, E3 ligase catalytic domains"/>
    <property type="match status" value="1"/>
</dbReference>
<evidence type="ECO:0000256" key="7">
    <source>
        <dbReference type="ARBA" id="ARBA00022679"/>
    </source>
</evidence>
<evidence type="ECO:0000256" key="8">
    <source>
        <dbReference type="ARBA" id="ARBA00022737"/>
    </source>
</evidence>
<dbReference type="EMBL" id="NCKV01017961">
    <property type="protein sequence ID" value="RWS20383.1"/>
    <property type="molecule type" value="Genomic_DNA"/>
</dbReference>
<feature type="active site" description="Glycyl thioester intermediate" evidence="10">
    <location>
        <position position="235"/>
    </location>
</feature>